<evidence type="ECO:0000313" key="2">
    <source>
        <dbReference type="EMBL" id="EGI68898.1"/>
    </source>
</evidence>
<protein>
    <submittedName>
        <fullName evidence="2">Uncharacterized protein</fullName>
    </submittedName>
</protein>
<dbReference type="EMBL" id="GL888043">
    <property type="protein sequence ID" value="EGI68898.1"/>
    <property type="molecule type" value="Genomic_DNA"/>
</dbReference>
<keyword evidence="1" id="KW-0175">Coiled coil</keyword>
<keyword evidence="3" id="KW-1185">Reference proteome</keyword>
<proteinExistence type="predicted"/>
<sequence length="137" mass="15694">MVRTKSISEREKTAKLIANTRASIRKKHRALKTGIMENEIVLEKQLKSIIEPLKQIAGNTERGVTNETLEKSFKTTGRDTIVRALQDTQKDISNDVEKVRNNMEEVSKDVNALSTRVSNEIQRGITDQRQQMFNIIR</sequence>
<feature type="coiled-coil region" evidence="1">
    <location>
        <begin position="82"/>
        <end position="116"/>
    </location>
</feature>
<dbReference type="AlphaFoldDB" id="F4WA69"/>
<accession>F4WA69</accession>
<gene>
    <name evidence="2" type="ORF">G5I_02389</name>
</gene>
<evidence type="ECO:0000313" key="3">
    <source>
        <dbReference type="Proteomes" id="UP000007755"/>
    </source>
</evidence>
<name>F4WA69_ACREC</name>
<dbReference type="InParanoid" id="F4WA69"/>
<organism evidence="3">
    <name type="scientific">Acromyrmex echinatior</name>
    <name type="common">Panamanian leafcutter ant</name>
    <name type="synonym">Acromyrmex octospinosus echinatior</name>
    <dbReference type="NCBI Taxonomy" id="103372"/>
    <lineage>
        <taxon>Eukaryota</taxon>
        <taxon>Metazoa</taxon>
        <taxon>Ecdysozoa</taxon>
        <taxon>Arthropoda</taxon>
        <taxon>Hexapoda</taxon>
        <taxon>Insecta</taxon>
        <taxon>Pterygota</taxon>
        <taxon>Neoptera</taxon>
        <taxon>Endopterygota</taxon>
        <taxon>Hymenoptera</taxon>
        <taxon>Apocrita</taxon>
        <taxon>Aculeata</taxon>
        <taxon>Formicoidea</taxon>
        <taxon>Formicidae</taxon>
        <taxon>Myrmicinae</taxon>
        <taxon>Acromyrmex</taxon>
    </lineage>
</organism>
<reference evidence="2" key="1">
    <citation type="submission" date="2011-02" db="EMBL/GenBank/DDBJ databases">
        <title>The genome of the leaf-cutting ant Acromyrmex echinatior suggests key adaptations to social evolution and fungus farming.</title>
        <authorList>
            <person name="Nygaard S."/>
            <person name="Zhang G."/>
        </authorList>
    </citation>
    <scope>NUCLEOTIDE SEQUENCE</scope>
</reference>
<dbReference type="Proteomes" id="UP000007755">
    <property type="component" value="Unassembled WGS sequence"/>
</dbReference>
<evidence type="ECO:0000256" key="1">
    <source>
        <dbReference type="SAM" id="Coils"/>
    </source>
</evidence>